<comment type="cofactor">
    <cofactor evidence="13 16">
        <name>Zn(2+)</name>
        <dbReference type="ChEBI" id="CHEBI:29105"/>
    </cofactor>
    <text evidence="13 16">Binds 1 zinc ion.</text>
</comment>
<dbReference type="GO" id="GO:0008703">
    <property type="term" value="F:5-amino-6-(5-phosphoribosylamino)uracil reductase activity"/>
    <property type="evidence" value="ECO:0007669"/>
    <property type="project" value="UniProtKB-EC"/>
</dbReference>
<dbReference type="InterPro" id="IPR050765">
    <property type="entry name" value="Riboflavin_Biosynth_HTPR"/>
</dbReference>
<dbReference type="PANTHER" id="PTHR38011:SF7">
    <property type="entry name" value="2,5-DIAMINO-6-RIBOSYLAMINO-4(3H)-PYRIMIDINONE 5'-PHOSPHATE REDUCTASE"/>
    <property type="match status" value="1"/>
</dbReference>
<comment type="pathway">
    <text evidence="3 13">Cofactor biosynthesis; riboflavin biosynthesis; 5-amino-6-(D-ribitylamino)uracil from GTP: step 3/4.</text>
</comment>
<evidence type="ECO:0000256" key="4">
    <source>
        <dbReference type="ARBA" id="ARBA00005259"/>
    </source>
</evidence>
<protein>
    <recommendedName>
        <fullName evidence="13">Riboflavin biosynthesis protein RibD</fullName>
    </recommendedName>
    <domain>
        <recommendedName>
            <fullName evidence="13">Diaminohydroxyphosphoribosylaminopyrimidine deaminase</fullName>
            <shortName evidence="13">DRAP deaminase</shortName>
            <ecNumber evidence="13">3.5.4.26</ecNumber>
        </recommendedName>
        <alternativeName>
            <fullName evidence="13">Riboflavin-specific deaminase</fullName>
        </alternativeName>
    </domain>
    <domain>
        <recommendedName>
            <fullName evidence="13">5-amino-6-(5-phosphoribosylamino)uracil reductase</fullName>
            <ecNumber evidence="13">1.1.1.193</ecNumber>
        </recommendedName>
        <alternativeName>
            <fullName evidence="13">HTP reductase</fullName>
        </alternativeName>
    </domain>
</protein>
<feature type="binding site" evidence="15">
    <location>
        <position position="157"/>
    </location>
    <ligand>
        <name>NADP(+)</name>
        <dbReference type="ChEBI" id="CHEBI:58349"/>
    </ligand>
</feature>
<dbReference type="Proteomes" id="UP000295830">
    <property type="component" value="Unassembled WGS sequence"/>
</dbReference>
<comment type="similarity">
    <text evidence="5 13">In the C-terminal section; belongs to the HTP reductase family.</text>
</comment>
<keyword evidence="19" id="KW-1185">Reference proteome</keyword>
<feature type="domain" description="CMP/dCMP-type deaminase" evidence="17">
    <location>
        <begin position="4"/>
        <end position="126"/>
    </location>
</feature>
<keyword evidence="8 13" id="KW-0378">Hydrolase</keyword>
<evidence type="ECO:0000256" key="8">
    <source>
        <dbReference type="ARBA" id="ARBA00022801"/>
    </source>
</evidence>
<feature type="binding site" evidence="15">
    <location>
        <position position="199"/>
    </location>
    <ligand>
        <name>NADP(+)</name>
        <dbReference type="ChEBI" id="CHEBI:58349"/>
    </ligand>
</feature>
<feature type="binding site" evidence="15">
    <location>
        <position position="210"/>
    </location>
    <ligand>
        <name>substrate</name>
    </ligand>
</feature>
<evidence type="ECO:0000256" key="9">
    <source>
        <dbReference type="ARBA" id="ARBA00022833"/>
    </source>
</evidence>
<dbReference type="EC" id="3.5.4.26" evidence="13"/>
<dbReference type="Gene3D" id="3.40.430.10">
    <property type="entry name" value="Dihydrofolate Reductase, subunit A"/>
    <property type="match status" value="1"/>
</dbReference>
<evidence type="ECO:0000256" key="10">
    <source>
        <dbReference type="ARBA" id="ARBA00022857"/>
    </source>
</evidence>
<dbReference type="PANTHER" id="PTHR38011">
    <property type="entry name" value="DIHYDROFOLATE REDUCTASE FAMILY PROTEIN (AFU_ORTHOLOGUE AFUA_8G06820)"/>
    <property type="match status" value="1"/>
</dbReference>
<feature type="binding site" evidence="15">
    <location>
        <position position="187"/>
    </location>
    <ligand>
        <name>substrate</name>
    </ligand>
</feature>
<evidence type="ECO:0000256" key="13">
    <source>
        <dbReference type="PIRNR" id="PIRNR006769"/>
    </source>
</evidence>
<dbReference type="UniPathway" id="UPA00275">
    <property type="reaction ID" value="UER00401"/>
</dbReference>
<evidence type="ECO:0000256" key="14">
    <source>
        <dbReference type="PIRSR" id="PIRSR006769-1"/>
    </source>
</evidence>
<evidence type="ECO:0000259" key="17">
    <source>
        <dbReference type="PROSITE" id="PS51747"/>
    </source>
</evidence>
<evidence type="ECO:0000256" key="6">
    <source>
        <dbReference type="ARBA" id="ARBA00022619"/>
    </source>
</evidence>
<dbReference type="AlphaFoldDB" id="A0A4R7JJ69"/>
<comment type="catalytic activity">
    <reaction evidence="13">
        <text>2,5-diamino-6-hydroxy-4-(5-phosphoribosylamino)-pyrimidine + H2O + H(+) = 5-amino-6-(5-phospho-D-ribosylamino)uracil + NH4(+)</text>
        <dbReference type="Rhea" id="RHEA:21868"/>
        <dbReference type="ChEBI" id="CHEBI:15377"/>
        <dbReference type="ChEBI" id="CHEBI:15378"/>
        <dbReference type="ChEBI" id="CHEBI:28938"/>
        <dbReference type="ChEBI" id="CHEBI:58453"/>
        <dbReference type="ChEBI" id="CHEBI:58614"/>
        <dbReference type="EC" id="3.5.4.26"/>
    </reaction>
</comment>
<organism evidence="18 19">
    <name type="scientific">Halospina denitrificans</name>
    <dbReference type="NCBI Taxonomy" id="332522"/>
    <lineage>
        <taxon>Bacteria</taxon>
        <taxon>Pseudomonadati</taxon>
        <taxon>Pseudomonadota</taxon>
        <taxon>Gammaproteobacteria</taxon>
        <taxon>Halospina</taxon>
    </lineage>
</organism>
<dbReference type="GO" id="GO:0008835">
    <property type="term" value="F:diaminohydroxyphosphoribosylaminopyrimidine deaminase activity"/>
    <property type="evidence" value="ECO:0007669"/>
    <property type="project" value="UniProtKB-EC"/>
</dbReference>
<feature type="binding site" evidence="15">
    <location>
        <begin position="308"/>
        <end position="314"/>
    </location>
    <ligand>
        <name>NADP(+)</name>
        <dbReference type="ChEBI" id="CHEBI:58349"/>
    </ligand>
</feature>
<dbReference type="Pfam" id="PF01872">
    <property type="entry name" value="RibD_C"/>
    <property type="match status" value="1"/>
</dbReference>
<keyword evidence="12" id="KW-0511">Multifunctional enzyme</keyword>
<dbReference type="PIRSF" id="PIRSF006769">
    <property type="entry name" value="RibD"/>
    <property type="match status" value="1"/>
</dbReference>
<feature type="binding site" evidence="15">
    <location>
        <position position="203"/>
    </location>
    <ligand>
        <name>substrate</name>
    </ligand>
</feature>
<reference evidence="18 19" key="1">
    <citation type="submission" date="2019-03" db="EMBL/GenBank/DDBJ databases">
        <title>Genomic Encyclopedia of Type Strains, Phase IV (KMG-IV): sequencing the most valuable type-strain genomes for metagenomic binning, comparative biology and taxonomic classification.</title>
        <authorList>
            <person name="Goeker M."/>
        </authorList>
    </citation>
    <scope>NUCLEOTIDE SEQUENCE [LARGE SCALE GENOMIC DNA]</scope>
    <source>
        <strain evidence="18 19">DSM 15505</strain>
    </source>
</reference>
<feature type="binding site" evidence="15">
    <location>
        <position position="171"/>
    </location>
    <ligand>
        <name>substrate</name>
    </ligand>
</feature>
<dbReference type="RefSeq" id="WP_279591385.1">
    <property type="nucleotide sequence ID" value="NZ_SOAX01000008.1"/>
</dbReference>
<evidence type="ECO:0000256" key="5">
    <source>
        <dbReference type="ARBA" id="ARBA00007417"/>
    </source>
</evidence>
<dbReference type="NCBIfam" id="TIGR00326">
    <property type="entry name" value="eubact_ribD"/>
    <property type="match status" value="1"/>
</dbReference>
<comment type="pathway">
    <text evidence="2 13">Cofactor biosynthesis; riboflavin biosynthesis; 5-amino-6-(D-ribitylamino)uracil from GTP: step 2/4.</text>
</comment>
<name>A0A4R7JJ69_9GAMM</name>
<feature type="binding site" evidence="16">
    <location>
        <position position="78"/>
    </location>
    <ligand>
        <name>Zn(2+)</name>
        <dbReference type="ChEBI" id="CHEBI:29105"/>
        <note>catalytic</note>
    </ligand>
</feature>
<feature type="binding site" evidence="16">
    <location>
        <position position="53"/>
    </location>
    <ligand>
        <name>Zn(2+)</name>
        <dbReference type="ChEBI" id="CHEBI:29105"/>
        <note>catalytic</note>
    </ligand>
</feature>
<keyword evidence="10 13" id="KW-0521">NADP</keyword>
<dbReference type="PROSITE" id="PS51747">
    <property type="entry name" value="CYT_DCMP_DEAMINASES_2"/>
    <property type="match status" value="1"/>
</dbReference>
<dbReference type="InterPro" id="IPR011549">
    <property type="entry name" value="RibD_C"/>
</dbReference>
<keyword evidence="7 13" id="KW-0479">Metal-binding</keyword>
<dbReference type="Pfam" id="PF00383">
    <property type="entry name" value="dCMP_cyt_deam_1"/>
    <property type="match status" value="1"/>
</dbReference>
<evidence type="ECO:0000313" key="18">
    <source>
        <dbReference type="EMBL" id="TDT37097.1"/>
    </source>
</evidence>
<dbReference type="InterPro" id="IPR002125">
    <property type="entry name" value="CMP_dCMP_dom"/>
</dbReference>
<dbReference type="SUPFAM" id="SSF53597">
    <property type="entry name" value="Dihydrofolate reductase-like"/>
    <property type="match status" value="1"/>
</dbReference>
<evidence type="ECO:0000256" key="1">
    <source>
        <dbReference type="ARBA" id="ARBA00002151"/>
    </source>
</evidence>
<dbReference type="SUPFAM" id="SSF53927">
    <property type="entry name" value="Cytidine deaminase-like"/>
    <property type="match status" value="1"/>
</dbReference>
<evidence type="ECO:0000313" key="19">
    <source>
        <dbReference type="Proteomes" id="UP000295830"/>
    </source>
</evidence>
<evidence type="ECO:0000256" key="16">
    <source>
        <dbReference type="PIRSR" id="PIRSR006769-3"/>
    </source>
</evidence>
<evidence type="ECO:0000256" key="7">
    <source>
        <dbReference type="ARBA" id="ARBA00022723"/>
    </source>
</evidence>
<keyword evidence="6 13" id="KW-0686">Riboflavin biosynthesis</keyword>
<dbReference type="CDD" id="cd01284">
    <property type="entry name" value="Riboflavin_deaminase-reductase"/>
    <property type="match status" value="1"/>
</dbReference>
<dbReference type="InterPro" id="IPR016193">
    <property type="entry name" value="Cytidine_deaminase-like"/>
</dbReference>
<dbReference type="InterPro" id="IPR002734">
    <property type="entry name" value="RibDG_C"/>
</dbReference>
<evidence type="ECO:0000256" key="3">
    <source>
        <dbReference type="ARBA" id="ARBA00004910"/>
    </source>
</evidence>
<evidence type="ECO:0000256" key="11">
    <source>
        <dbReference type="ARBA" id="ARBA00023002"/>
    </source>
</evidence>
<sequence>MSLTDDTHYMSLALQLAERGLYSTHPNPRVGCVVVRDGEVVGQGWHRCAGEPHAEVNALNEAGDRAQGATAYVTLEPCSHHGQTPPCADALIDAGVARVVIAVTDTNPEVAGQGVAGLEQAGIEVVSGILEKPARELNNGFLRRMQGGRPWCRVKMAASLDGRTAMASGESQWITGPQARSDVQRLRARSAAIITGAGTVRADNPSLTVRPEELGDIGHKALPVAEPLRVVLDRNLTTPPDAKVITGSGQAVVVTTEDAIDATKAQLLRDNGAEVITVEPDERGQPHLRAVVDELANRQINEVLVEAGPALAGAALQSGIVDEFWLYQAPTILGSNARPMAALSLDTMAQQHRMAVMDRRIIGGDQRIILQPQH</sequence>
<feature type="active site" description="Proton donor" evidence="14">
    <location>
        <position position="55"/>
    </location>
</feature>
<evidence type="ECO:0000256" key="2">
    <source>
        <dbReference type="ARBA" id="ARBA00004882"/>
    </source>
</evidence>
<dbReference type="InterPro" id="IPR004794">
    <property type="entry name" value="Eubact_RibD"/>
</dbReference>
<keyword evidence="9 13" id="KW-0862">Zinc</keyword>
<feature type="binding site" evidence="15">
    <location>
        <position position="173"/>
    </location>
    <ligand>
        <name>NADP(+)</name>
        <dbReference type="ChEBI" id="CHEBI:58349"/>
    </ligand>
</feature>
<comment type="similarity">
    <text evidence="4 13">In the N-terminal section; belongs to the cytidine and deoxycytidylate deaminase family.</text>
</comment>
<evidence type="ECO:0000256" key="15">
    <source>
        <dbReference type="PIRSR" id="PIRSR006769-2"/>
    </source>
</evidence>
<dbReference type="GO" id="GO:0009231">
    <property type="term" value="P:riboflavin biosynthetic process"/>
    <property type="evidence" value="ECO:0007669"/>
    <property type="project" value="UniProtKB-UniPathway"/>
</dbReference>
<dbReference type="InterPro" id="IPR016192">
    <property type="entry name" value="APOBEC/CMP_deaminase_Zn-bd"/>
</dbReference>
<feature type="binding site" evidence="16">
    <location>
        <position position="87"/>
    </location>
    <ligand>
        <name>Zn(2+)</name>
        <dbReference type="ChEBI" id="CHEBI:29105"/>
        <note>catalytic</note>
    </ligand>
</feature>
<evidence type="ECO:0000256" key="12">
    <source>
        <dbReference type="ARBA" id="ARBA00023268"/>
    </source>
</evidence>
<proteinExistence type="inferred from homology"/>
<comment type="catalytic activity">
    <reaction evidence="13">
        <text>5-amino-6-(5-phospho-D-ribitylamino)uracil + NADP(+) = 5-amino-6-(5-phospho-D-ribosylamino)uracil + NADPH + H(+)</text>
        <dbReference type="Rhea" id="RHEA:17845"/>
        <dbReference type="ChEBI" id="CHEBI:15378"/>
        <dbReference type="ChEBI" id="CHEBI:57783"/>
        <dbReference type="ChEBI" id="CHEBI:58349"/>
        <dbReference type="ChEBI" id="CHEBI:58421"/>
        <dbReference type="ChEBI" id="CHEBI:58453"/>
        <dbReference type="EC" id="1.1.1.193"/>
    </reaction>
</comment>
<dbReference type="PROSITE" id="PS00903">
    <property type="entry name" value="CYT_DCMP_DEAMINASES_1"/>
    <property type="match status" value="1"/>
</dbReference>
<dbReference type="GO" id="GO:0050661">
    <property type="term" value="F:NADP binding"/>
    <property type="evidence" value="ECO:0007669"/>
    <property type="project" value="InterPro"/>
</dbReference>
<feature type="binding site" evidence="15">
    <location>
        <position position="306"/>
    </location>
    <ligand>
        <name>substrate</name>
    </ligand>
</feature>
<gene>
    <name evidence="18" type="ORF">DES49_3049</name>
</gene>
<feature type="binding site" evidence="15">
    <location>
        <position position="207"/>
    </location>
    <ligand>
        <name>substrate</name>
    </ligand>
</feature>
<dbReference type="EMBL" id="SOAX01000008">
    <property type="protein sequence ID" value="TDT37097.1"/>
    <property type="molecule type" value="Genomic_DNA"/>
</dbReference>
<comment type="caution">
    <text evidence="18">The sequence shown here is derived from an EMBL/GenBank/DDBJ whole genome shotgun (WGS) entry which is preliminary data.</text>
</comment>
<keyword evidence="11 13" id="KW-0560">Oxidoreductase</keyword>
<dbReference type="FunFam" id="3.40.140.10:FF:000025">
    <property type="entry name" value="Riboflavin biosynthesis protein RibD"/>
    <property type="match status" value="1"/>
</dbReference>
<comment type="function">
    <text evidence="1 13">Converts 2,5-diamino-6-(ribosylamino)-4(3h)-pyrimidinone 5'-phosphate into 5-amino-6-(ribosylamino)-2,4(1h,3h)-pyrimidinedione 5'-phosphate.</text>
</comment>
<dbReference type="InterPro" id="IPR024072">
    <property type="entry name" value="DHFR-like_dom_sf"/>
</dbReference>
<dbReference type="Gene3D" id="3.40.140.10">
    <property type="entry name" value="Cytidine Deaminase, domain 2"/>
    <property type="match status" value="1"/>
</dbReference>
<dbReference type="EC" id="1.1.1.193" evidence="13"/>
<dbReference type="NCBIfam" id="TIGR00227">
    <property type="entry name" value="ribD_Cterm"/>
    <property type="match status" value="1"/>
</dbReference>
<accession>A0A4R7JJ69</accession>
<dbReference type="GO" id="GO:0008270">
    <property type="term" value="F:zinc ion binding"/>
    <property type="evidence" value="ECO:0007669"/>
    <property type="project" value="InterPro"/>
</dbReference>